<protein>
    <submittedName>
        <fullName evidence="1">Transcriptional regulator</fullName>
    </submittedName>
</protein>
<sequence length="102" mass="11486">MELIEADDVAEFQRILRDHRLLRADFSLSATDTTDPKTDEVPGMQGELTVRRKSTGQTRQYLISDSTSWLELFRNDIQGGAFVGQDCLQVRPPASKSQESGR</sequence>
<evidence type="ECO:0000313" key="1">
    <source>
        <dbReference type="EMBL" id="MTW10067.1"/>
    </source>
</evidence>
<keyword evidence="2" id="KW-1185">Reference proteome</keyword>
<dbReference type="AlphaFoldDB" id="A0A6L6QDW7"/>
<proteinExistence type="predicted"/>
<reference evidence="1 2" key="1">
    <citation type="submission" date="2019-11" db="EMBL/GenBank/DDBJ databases">
        <title>Type strains purchased from KCTC, JCM and DSMZ.</title>
        <authorList>
            <person name="Lu H."/>
        </authorList>
    </citation>
    <scope>NUCLEOTIDE SEQUENCE [LARGE SCALE GENOMIC DNA]</scope>
    <source>
        <strain evidence="1 2">JCM 31587</strain>
    </source>
</reference>
<organism evidence="1 2">
    <name type="scientific">Massilia eburnea</name>
    <dbReference type="NCBI Taxonomy" id="1776165"/>
    <lineage>
        <taxon>Bacteria</taxon>
        <taxon>Pseudomonadati</taxon>
        <taxon>Pseudomonadota</taxon>
        <taxon>Betaproteobacteria</taxon>
        <taxon>Burkholderiales</taxon>
        <taxon>Oxalobacteraceae</taxon>
        <taxon>Telluria group</taxon>
        <taxon>Massilia</taxon>
    </lineage>
</organism>
<evidence type="ECO:0000313" key="2">
    <source>
        <dbReference type="Proteomes" id="UP000472320"/>
    </source>
</evidence>
<accession>A0A6L6QDW7</accession>
<name>A0A6L6QDW7_9BURK</name>
<gene>
    <name evidence="1" type="ORF">GM658_05585</name>
</gene>
<dbReference type="RefSeq" id="WP_155453009.1">
    <property type="nucleotide sequence ID" value="NZ_WNKX01000003.1"/>
</dbReference>
<comment type="caution">
    <text evidence="1">The sequence shown here is derived from an EMBL/GenBank/DDBJ whole genome shotgun (WGS) entry which is preliminary data.</text>
</comment>
<dbReference type="EMBL" id="WNKX01000003">
    <property type="protein sequence ID" value="MTW10067.1"/>
    <property type="molecule type" value="Genomic_DNA"/>
</dbReference>
<dbReference type="Proteomes" id="UP000472320">
    <property type="component" value="Unassembled WGS sequence"/>
</dbReference>
<dbReference type="OrthoDB" id="8777817at2"/>